<dbReference type="PANTHER" id="PTHR42966">
    <property type="entry name" value="N-ACETYLNEURAMINATE SYNTHASE"/>
    <property type="match status" value="1"/>
</dbReference>
<dbReference type="SUPFAM" id="SSF51569">
    <property type="entry name" value="Aldolase"/>
    <property type="match status" value="1"/>
</dbReference>
<dbReference type="GO" id="GO:0047444">
    <property type="term" value="F:N-acylneuraminate-9-phosphate synthase activity"/>
    <property type="evidence" value="ECO:0007669"/>
    <property type="project" value="TreeGrafter"/>
</dbReference>
<feature type="domain" description="AFP-like" evidence="1">
    <location>
        <begin position="312"/>
        <end position="366"/>
    </location>
</feature>
<organism evidence="2 3">
    <name type="scientific">Treponema bryantii</name>
    <dbReference type="NCBI Taxonomy" id="163"/>
    <lineage>
        <taxon>Bacteria</taxon>
        <taxon>Pseudomonadati</taxon>
        <taxon>Spirochaetota</taxon>
        <taxon>Spirochaetia</taxon>
        <taxon>Spirochaetales</taxon>
        <taxon>Treponemataceae</taxon>
        <taxon>Treponema</taxon>
    </lineage>
</organism>
<dbReference type="Gene3D" id="3.20.20.70">
    <property type="entry name" value="Aldolase class I"/>
    <property type="match status" value="1"/>
</dbReference>
<dbReference type="InterPro" id="IPR051690">
    <property type="entry name" value="PseI-like"/>
</dbReference>
<reference evidence="2 3" key="1">
    <citation type="submission" date="2016-10" db="EMBL/GenBank/DDBJ databases">
        <authorList>
            <person name="de Groot N.N."/>
        </authorList>
    </citation>
    <scope>NUCLEOTIDE SEQUENCE [LARGE SCALE GENOMIC DNA]</scope>
    <source>
        <strain evidence="2 3">B25</strain>
    </source>
</reference>
<dbReference type="EMBL" id="FOFU01000009">
    <property type="protein sequence ID" value="SEQ72837.1"/>
    <property type="molecule type" value="Genomic_DNA"/>
</dbReference>
<dbReference type="Pfam" id="PF08666">
    <property type="entry name" value="SAF"/>
    <property type="match status" value="1"/>
</dbReference>
<dbReference type="InterPro" id="IPR013974">
    <property type="entry name" value="SAF"/>
</dbReference>
<dbReference type="AlphaFoldDB" id="A0A1H9IE67"/>
<keyword evidence="3" id="KW-1185">Reference proteome</keyword>
<dbReference type="InterPro" id="IPR013785">
    <property type="entry name" value="Aldolase_TIM"/>
</dbReference>
<dbReference type="Proteomes" id="UP000182360">
    <property type="component" value="Unassembled WGS sequence"/>
</dbReference>
<dbReference type="RefSeq" id="WP_074644886.1">
    <property type="nucleotide sequence ID" value="NZ_FOFU01000009.1"/>
</dbReference>
<dbReference type="InterPro" id="IPR013132">
    <property type="entry name" value="PseI/NeuA/B-like_N"/>
</dbReference>
<protein>
    <submittedName>
        <fullName evidence="2">N-acetylneuraminate synthase</fullName>
    </submittedName>
</protein>
<dbReference type="Gene3D" id="3.90.1210.10">
    <property type="entry name" value="Antifreeze-like/N-acetylneuraminic acid synthase C-terminal domain"/>
    <property type="match status" value="1"/>
</dbReference>
<evidence type="ECO:0000313" key="3">
    <source>
        <dbReference type="Proteomes" id="UP000182360"/>
    </source>
</evidence>
<dbReference type="InterPro" id="IPR006190">
    <property type="entry name" value="SAF_AFP_Neu5Ac"/>
</dbReference>
<dbReference type="SUPFAM" id="SSF51269">
    <property type="entry name" value="AFP III-like domain"/>
    <property type="match status" value="1"/>
</dbReference>
<dbReference type="CDD" id="cd11615">
    <property type="entry name" value="SAF_NeuB_like"/>
    <property type="match status" value="1"/>
</dbReference>
<accession>A0A1H9IE67</accession>
<sequence length="377" mass="41730">MNKSNINIIAEIGTSHEGSIEKAKELVDAAAWAGADTIKFQWVYADEILHPDTGFVKLPTGNIRLYDRFKQLECPPSFYKEMVDYVHSKGCKFCCSPFGLRSLSELLELKPDYVKVASPELNHFPMLKALASYRERFGAENVPVILSSGVSKLEDIKNAVDIVGTKNVSLLHCITSYPAPEDEYNLKVISTLANQFEIECGVSDHSLDPVLVPCLSVAVGGTVIEKHITLSRETMGLDDPVALEPEQFALMVHTVHQTEATFRHYGTELGMERTVEQLSDQFGKERVLSVLGDGIKRLAPAEEANYGRTNRSLHFMRDMKEGEIIGADDVAVLRTEKVLTPGLTPDWLDKVIGKKLLRDVTSGAGVHKMDCFAFGSQ</sequence>
<dbReference type="Pfam" id="PF03102">
    <property type="entry name" value="NeuB"/>
    <property type="match status" value="1"/>
</dbReference>
<dbReference type="GO" id="GO:0016051">
    <property type="term" value="P:carbohydrate biosynthetic process"/>
    <property type="evidence" value="ECO:0007669"/>
    <property type="project" value="InterPro"/>
</dbReference>
<dbReference type="PANTHER" id="PTHR42966:SF1">
    <property type="entry name" value="SIALIC ACID SYNTHASE"/>
    <property type="match status" value="1"/>
</dbReference>
<evidence type="ECO:0000313" key="2">
    <source>
        <dbReference type="EMBL" id="SEQ72837.1"/>
    </source>
</evidence>
<proteinExistence type="predicted"/>
<gene>
    <name evidence="2" type="ORF">SAMN04487977_10997</name>
</gene>
<evidence type="ECO:0000259" key="1">
    <source>
        <dbReference type="PROSITE" id="PS50844"/>
    </source>
</evidence>
<name>A0A1H9IE67_9SPIR</name>
<dbReference type="InterPro" id="IPR057736">
    <property type="entry name" value="SAF_PseI/NeuA/NeuB"/>
</dbReference>
<dbReference type="PROSITE" id="PS50844">
    <property type="entry name" value="AFP_LIKE"/>
    <property type="match status" value="1"/>
</dbReference>
<dbReference type="STRING" id="163.SAMN04487775_10219"/>
<dbReference type="InterPro" id="IPR036732">
    <property type="entry name" value="AFP_Neu5c_C_sf"/>
</dbReference>